<keyword evidence="2" id="KW-0560">Oxidoreductase</keyword>
<evidence type="ECO:0000256" key="1">
    <source>
        <dbReference type="ARBA" id="ARBA00006484"/>
    </source>
</evidence>
<name>A0A7H8R792_TALRU</name>
<dbReference type="EMBL" id="CP055902">
    <property type="protein sequence ID" value="QKX62230.1"/>
    <property type="molecule type" value="Genomic_DNA"/>
</dbReference>
<protein>
    <submittedName>
        <fullName evidence="3">Uncharacterized protein</fullName>
    </submittedName>
</protein>
<dbReference type="GeneID" id="55996872"/>
<keyword evidence="4" id="KW-1185">Reference proteome</keyword>
<dbReference type="InterPro" id="IPR036291">
    <property type="entry name" value="NAD(P)-bd_dom_sf"/>
</dbReference>
<dbReference type="KEGG" id="trg:TRUGW13939_09389"/>
<dbReference type="OrthoDB" id="47007at2759"/>
<evidence type="ECO:0000256" key="2">
    <source>
        <dbReference type="ARBA" id="ARBA00023002"/>
    </source>
</evidence>
<reference evidence="4" key="1">
    <citation type="submission" date="2020-06" db="EMBL/GenBank/DDBJ databases">
        <title>A chromosome-scale genome assembly of Talaromyces rugulosus W13939.</title>
        <authorList>
            <person name="Wang B."/>
            <person name="Guo L."/>
            <person name="Ye K."/>
            <person name="Wang L."/>
        </authorList>
    </citation>
    <scope>NUCLEOTIDE SEQUENCE [LARGE SCALE GENOMIC DNA]</scope>
    <source>
        <strain evidence="4">W13939</strain>
    </source>
</reference>
<dbReference type="Gene3D" id="3.40.50.720">
    <property type="entry name" value="NAD(P)-binding Rossmann-like Domain"/>
    <property type="match status" value="2"/>
</dbReference>
<dbReference type="SUPFAM" id="SSF51735">
    <property type="entry name" value="NAD(P)-binding Rossmann-fold domains"/>
    <property type="match status" value="1"/>
</dbReference>
<dbReference type="InterPro" id="IPR002347">
    <property type="entry name" value="SDR_fam"/>
</dbReference>
<gene>
    <name evidence="3" type="ORF">TRUGW13939_09389</name>
</gene>
<dbReference type="PANTHER" id="PTHR43639">
    <property type="entry name" value="OXIDOREDUCTASE, SHORT-CHAIN DEHYDROGENASE/REDUCTASE FAMILY (AFU_ORTHOLOGUE AFUA_5G02870)"/>
    <property type="match status" value="1"/>
</dbReference>
<dbReference type="Pfam" id="PF13561">
    <property type="entry name" value="adh_short_C2"/>
    <property type="match status" value="1"/>
</dbReference>
<sequence>MSDKKLAGQVALITGAGGGFGESFARRFVGEGAQVVIAEINTSAGKRVEQDLKSTYGDNILFITEGLASEYGPDGIRVNSICPLLGYTGLTETFTGVKDTPEFRAKFAATIPMRRGLEHDDLANAAVYLCSSDSSFVTGVNLPVDGGSTTVVD</sequence>
<comment type="similarity">
    <text evidence="1">Belongs to the short-chain dehydrogenases/reductases (SDR) family.</text>
</comment>
<dbReference type="PANTHER" id="PTHR43639:SF1">
    <property type="entry name" value="SHORT-CHAIN DEHYDROGENASE_REDUCTASE FAMILY PROTEIN"/>
    <property type="match status" value="1"/>
</dbReference>
<proteinExistence type="inferred from homology"/>
<evidence type="ECO:0000313" key="4">
    <source>
        <dbReference type="Proteomes" id="UP000509510"/>
    </source>
</evidence>
<dbReference type="RefSeq" id="XP_035348404.1">
    <property type="nucleotide sequence ID" value="XM_035492511.1"/>
</dbReference>
<accession>A0A7H8R792</accession>
<dbReference type="GO" id="GO:0016491">
    <property type="term" value="F:oxidoreductase activity"/>
    <property type="evidence" value="ECO:0007669"/>
    <property type="project" value="UniProtKB-KW"/>
</dbReference>
<dbReference type="Proteomes" id="UP000509510">
    <property type="component" value="Chromosome V"/>
</dbReference>
<evidence type="ECO:0000313" key="3">
    <source>
        <dbReference type="EMBL" id="QKX62230.1"/>
    </source>
</evidence>
<dbReference type="AlphaFoldDB" id="A0A7H8R792"/>
<organism evidence="3 4">
    <name type="scientific">Talaromyces rugulosus</name>
    <name type="common">Penicillium rugulosum</name>
    <dbReference type="NCBI Taxonomy" id="121627"/>
    <lineage>
        <taxon>Eukaryota</taxon>
        <taxon>Fungi</taxon>
        <taxon>Dikarya</taxon>
        <taxon>Ascomycota</taxon>
        <taxon>Pezizomycotina</taxon>
        <taxon>Eurotiomycetes</taxon>
        <taxon>Eurotiomycetidae</taxon>
        <taxon>Eurotiales</taxon>
        <taxon>Trichocomaceae</taxon>
        <taxon>Talaromyces</taxon>
        <taxon>Talaromyces sect. Islandici</taxon>
    </lineage>
</organism>